<dbReference type="InterPro" id="IPR002734">
    <property type="entry name" value="RibDG_C"/>
</dbReference>
<dbReference type="Pfam" id="PF01872">
    <property type="entry name" value="RibD_C"/>
    <property type="match status" value="1"/>
</dbReference>
<comment type="cofactor">
    <cofactor evidence="14 17">
        <name>Zn(2+)</name>
        <dbReference type="ChEBI" id="CHEBI:29105"/>
    </cofactor>
    <text evidence="14 17">Binds 1 zinc ion.</text>
</comment>
<keyword evidence="11" id="KW-0511">Multifunctional enzyme</keyword>
<comment type="function">
    <text evidence="1 14">Converts 2,5-diamino-6-(ribosylamino)-4(3h)-pyrimidinone 5'-phosphate into 5-amino-6-(ribosylamino)-2,4(1h,3h)-pyrimidinedione 5'-phosphate.</text>
</comment>
<accession>A0A0A6VVN3</accession>
<dbReference type="EC" id="1.1.1.193" evidence="14"/>
<reference evidence="19 20" key="1">
    <citation type="journal article" date="2003" name="Int. J. Syst. Evol. Microbiol.">
        <title>Kocuria polaris sp. nov., an orange-pigmented psychrophilic bacterium isolated from an Antarctic cyanobacterial mat sample.</title>
        <authorList>
            <person name="Reddy G.S."/>
            <person name="Prakash J.S."/>
            <person name="Prabahar V."/>
            <person name="Matsumoto G.I."/>
            <person name="Stackebrandt E."/>
            <person name="Shivaji S."/>
        </authorList>
    </citation>
    <scope>NUCLEOTIDE SEQUENCE [LARGE SCALE GENOMIC DNA]</scope>
    <source>
        <strain evidence="19 20">CMS 76or</strain>
    </source>
</reference>
<keyword evidence="6 14" id="KW-0686">Riboflavin biosynthesis</keyword>
<keyword evidence="9 14" id="KW-0521">NADP</keyword>
<feature type="domain" description="CMP/dCMP-type deaminase" evidence="18">
    <location>
        <begin position="10"/>
        <end position="133"/>
    </location>
</feature>
<evidence type="ECO:0000256" key="6">
    <source>
        <dbReference type="ARBA" id="ARBA00022619"/>
    </source>
</evidence>
<dbReference type="Gene3D" id="3.40.430.10">
    <property type="entry name" value="Dihydrofolate Reductase, subunit A"/>
    <property type="match status" value="1"/>
</dbReference>
<dbReference type="EMBL" id="JSUH01000002">
    <property type="protein sequence ID" value="KHD98671.1"/>
    <property type="molecule type" value="Genomic_DNA"/>
</dbReference>
<name>A0A0A6VVN3_KOCRO</name>
<comment type="caution">
    <text evidence="19">The sequence shown here is derived from an EMBL/GenBank/DDBJ whole genome shotgun (WGS) entry which is preliminary data.</text>
</comment>
<dbReference type="GO" id="GO:0008703">
    <property type="term" value="F:5-amino-6-(5-phosphoribosylamino)uracil reductase activity"/>
    <property type="evidence" value="ECO:0007669"/>
    <property type="project" value="UniProtKB-EC"/>
</dbReference>
<evidence type="ECO:0000313" key="19">
    <source>
        <dbReference type="EMBL" id="KHD98671.1"/>
    </source>
</evidence>
<evidence type="ECO:0000256" key="2">
    <source>
        <dbReference type="ARBA" id="ARBA00004882"/>
    </source>
</evidence>
<dbReference type="PIRSF" id="PIRSF006769">
    <property type="entry name" value="RibD"/>
    <property type="match status" value="1"/>
</dbReference>
<evidence type="ECO:0000256" key="10">
    <source>
        <dbReference type="ARBA" id="ARBA00023002"/>
    </source>
</evidence>
<dbReference type="SUPFAM" id="SSF53927">
    <property type="entry name" value="Cytidine deaminase-like"/>
    <property type="match status" value="1"/>
</dbReference>
<dbReference type="SUPFAM" id="SSF53597">
    <property type="entry name" value="Dihydrofolate reductase-like"/>
    <property type="match status" value="1"/>
</dbReference>
<dbReference type="RefSeq" id="WP_035924014.1">
    <property type="nucleotide sequence ID" value="NZ_JSUH01000002.1"/>
</dbReference>
<dbReference type="Pfam" id="PF00383">
    <property type="entry name" value="dCMP_cyt_deam_1"/>
    <property type="match status" value="1"/>
</dbReference>
<evidence type="ECO:0000256" key="14">
    <source>
        <dbReference type="PIRNR" id="PIRNR006769"/>
    </source>
</evidence>
<keyword evidence="10 14" id="KW-0560">Oxidoreductase</keyword>
<feature type="binding site" evidence="16">
    <location>
        <position position="206"/>
    </location>
    <ligand>
        <name>substrate</name>
    </ligand>
</feature>
<evidence type="ECO:0000256" key="7">
    <source>
        <dbReference type="ARBA" id="ARBA00022723"/>
    </source>
</evidence>
<protein>
    <recommendedName>
        <fullName evidence="14">Riboflavin biosynthesis protein RibD</fullName>
    </recommendedName>
    <domain>
        <recommendedName>
            <fullName evidence="14">Diaminohydroxyphosphoribosylaminopyrimidine deaminase</fullName>
            <shortName evidence="14">DRAP deaminase</shortName>
            <ecNumber evidence="14">3.5.4.26</ecNumber>
        </recommendedName>
        <alternativeName>
            <fullName evidence="14">Riboflavin-specific deaminase</fullName>
        </alternativeName>
    </domain>
    <domain>
        <recommendedName>
            <fullName evidence="14">5-amino-6-(5-phosphoribosylamino)uracil reductase</fullName>
            <ecNumber evidence="14">1.1.1.193</ecNumber>
        </recommendedName>
        <alternativeName>
            <fullName evidence="14">HTP reductase</fullName>
        </alternativeName>
    </domain>
</protein>
<feature type="binding site" evidence="16">
    <location>
        <position position="217"/>
    </location>
    <ligand>
        <name>substrate</name>
    </ligand>
</feature>
<dbReference type="AlphaFoldDB" id="A0A0A6VVN3"/>
<keyword evidence="14" id="KW-0378">Hydrolase</keyword>
<dbReference type="PANTHER" id="PTHR38011:SF7">
    <property type="entry name" value="2,5-DIAMINO-6-RIBOSYLAMINO-4(3H)-PYRIMIDINONE 5'-PHOSPHATE REDUCTASE"/>
    <property type="match status" value="1"/>
</dbReference>
<evidence type="ECO:0000313" key="20">
    <source>
        <dbReference type="Proteomes" id="UP000030466"/>
    </source>
</evidence>
<evidence type="ECO:0000256" key="12">
    <source>
        <dbReference type="ARBA" id="ARBA00049861"/>
    </source>
</evidence>
<keyword evidence="20" id="KW-1185">Reference proteome</keyword>
<feature type="active site" description="Proton donor" evidence="15">
    <location>
        <position position="60"/>
    </location>
</feature>
<comment type="pathway">
    <text evidence="3 14">Cofactor biosynthesis; riboflavin biosynthesis; 5-amino-6-(D-ribitylamino)uracil from GTP: step 3/4.</text>
</comment>
<evidence type="ECO:0000256" key="8">
    <source>
        <dbReference type="ARBA" id="ARBA00022833"/>
    </source>
</evidence>
<dbReference type="GO" id="GO:0008270">
    <property type="term" value="F:zinc ion binding"/>
    <property type="evidence" value="ECO:0007669"/>
    <property type="project" value="InterPro"/>
</dbReference>
<feature type="binding site" evidence="17">
    <location>
        <position position="58"/>
    </location>
    <ligand>
        <name>Zn(2+)</name>
        <dbReference type="ChEBI" id="CHEBI:29105"/>
        <note>catalytic</note>
    </ligand>
</feature>
<evidence type="ECO:0000256" key="11">
    <source>
        <dbReference type="ARBA" id="ARBA00023268"/>
    </source>
</evidence>
<feature type="binding site" evidence="16">
    <location>
        <position position="277"/>
    </location>
    <ligand>
        <name>substrate</name>
    </ligand>
</feature>
<sequence length="352" mass="36922">MDPQHRTGDDAERSVMRTALHAAARGPRGANPLVGAVLVDAEGRILHVGHHRGAGTVHAEVDVLERAGSAGTDLRGTTMYVTLEPCNHWGRTGPCAEAIVEAGVPRVVYGAPDRTAAAAGGAATLRAAGLEVRSGLLAEDAERLNDRWGETVRAQRPFVTLKVAQSLDARIAAADGTSRWITSSSAREHGHDLRARADAVLVGSGTVLADDPRLTARTGDGGVVPRQPLRVAMGLRPVPRDAAIRGTDGRFRHVATHDPHSALAELYDAGVRHVLIEGGATVAAGFLRAGLVDELSLYQAPLVLGAGRPAFEELGIGTLADASRWRLDPAGGGPVQQLGPDLWIHLRPVPPD</sequence>
<evidence type="ECO:0000256" key="5">
    <source>
        <dbReference type="ARBA" id="ARBA00007417"/>
    </source>
</evidence>
<comment type="catalytic activity">
    <reaction evidence="13 14">
        <text>2,5-diamino-6-hydroxy-4-(5-phosphoribosylamino)-pyrimidine + H2O + H(+) = 5-amino-6-(5-phospho-D-ribosylamino)uracil + NH4(+)</text>
        <dbReference type="Rhea" id="RHEA:21868"/>
        <dbReference type="ChEBI" id="CHEBI:15377"/>
        <dbReference type="ChEBI" id="CHEBI:15378"/>
        <dbReference type="ChEBI" id="CHEBI:28938"/>
        <dbReference type="ChEBI" id="CHEBI:58453"/>
        <dbReference type="ChEBI" id="CHEBI:58614"/>
        <dbReference type="EC" id="3.5.4.26"/>
    </reaction>
</comment>
<feature type="binding site" evidence="16">
    <location>
        <begin position="279"/>
        <end position="285"/>
    </location>
    <ligand>
        <name>NADP(+)</name>
        <dbReference type="ChEBI" id="CHEBI:58349"/>
    </ligand>
</feature>
<dbReference type="OrthoDB" id="9800865at2"/>
<feature type="binding site" evidence="16">
    <location>
        <position position="178"/>
    </location>
    <ligand>
        <name>substrate</name>
    </ligand>
</feature>
<feature type="binding site" evidence="16">
    <location>
        <position position="164"/>
    </location>
    <ligand>
        <name>NADP(+)</name>
        <dbReference type="ChEBI" id="CHEBI:58349"/>
    </ligand>
</feature>
<dbReference type="PANTHER" id="PTHR38011">
    <property type="entry name" value="DIHYDROFOLATE REDUCTASE FAMILY PROTEIN (AFU_ORTHOLOGUE AFUA_8G06820)"/>
    <property type="match status" value="1"/>
</dbReference>
<feature type="binding site" evidence="17">
    <location>
        <position position="95"/>
    </location>
    <ligand>
        <name>Zn(2+)</name>
        <dbReference type="ChEBI" id="CHEBI:29105"/>
        <note>catalytic</note>
    </ligand>
</feature>
<keyword evidence="8 14" id="KW-0862">Zinc</keyword>
<dbReference type="InterPro" id="IPR002125">
    <property type="entry name" value="CMP_dCMP_dom"/>
</dbReference>
<keyword evidence="7 14" id="KW-0479">Metal-binding</keyword>
<dbReference type="EC" id="3.5.4.26" evidence="14"/>
<dbReference type="PROSITE" id="PS51747">
    <property type="entry name" value="CYT_DCMP_DEAMINASES_2"/>
    <property type="match status" value="1"/>
</dbReference>
<evidence type="ECO:0000256" key="4">
    <source>
        <dbReference type="ARBA" id="ARBA00005259"/>
    </source>
</evidence>
<feature type="binding site" evidence="16">
    <location>
        <position position="194"/>
    </location>
    <ligand>
        <name>substrate</name>
    </ligand>
</feature>
<comment type="catalytic activity">
    <reaction evidence="12 14">
        <text>5-amino-6-(5-phospho-D-ribitylamino)uracil + NADP(+) = 5-amino-6-(5-phospho-D-ribosylamino)uracil + NADPH + H(+)</text>
        <dbReference type="Rhea" id="RHEA:17845"/>
        <dbReference type="ChEBI" id="CHEBI:15378"/>
        <dbReference type="ChEBI" id="CHEBI:57783"/>
        <dbReference type="ChEBI" id="CHEBI:58349"/>
        <dbReference type="ChEBI" id="CHEBI:58421"/>
        <dbReference type="ChEBI" id="CHEBI:58453"/>
        <dbReference type="EC" id="1.1.1.193"/>
    </reaction>
</comment>
<comment type="similarity">
    <text evidence="4 14">In the N-terminal section; belongs to the cytidine and deoxycytidylate deaminase family.</text>
</comment>
<dbReference type="NCBIfam" id="TIGR00326">
    <property type="entry name" value="eubact_ribD"/>
    <property type="match status" value="1"/>
</dbReference>
<feature type="binding site" evidence="17">
    <location>
        <position position="86"/>
    </location>
    <ligand>
        <name>Zn(2+)</name>
        <dbReference type="ChEBI" id="CHEBI:29105"/>
        <note>catalytic</note>
    </ligand>
</feature>
<evidence type="ECO:0000256" key="1">
    <source>
        <dbReference type="ARBA" id="ARBA00002151"/>
    </source>
</evidence>
<feature type="binding site" evidence="16">
    <location>
        <position position="180"/>
    </location>
    <ligand>
        <name>NADP(+)</name>
        <dbReference type="ChEBI" id="CHEBI:58349"/>
    </ligand>
</feature>
<comment type="pathway">
    <text evidence="2 14">Cofactor biosynthesis; riboflavin biosynthesis; 5-amino-6-(D-ribitylamino)uracil from GTP: step 2/4.</text>
</comment>
<dbReference type="InterPro" id="IPR004794">
    <property type="entry name" value="Eubact_RibD"/>
</dbReference>
<evidence type="ECO:0000256" key="13">
    <source>
        <dbReference type="ARBA" id="ARBA00049886"/>
    </source>
</evidence>
<organism evidence="19 20">
    <name type="scientific">Kocuria rosea subsp. polaris</name>
    <dbReference type="NCBI Taxonomy" id="136273"/>
    <lineage>
        <taxon>Bacteria</taxon>
        <taxon>Bacillati</taxon>
        <taxon>Actinomycetota</taxon>
        <taxon>Actinomycetes</taxon>
        <taxon>Micrococcales</taxon>
        <taxon>Micrococcaceae</taxon>
        <taxon>Kocuria</taxon>
    </lineage>
</organism>
<feature type="binding site" evidence="16">
    <location>
        <position position="214"/>
    </location>
    <ligand>
        <name>substrate</name>
    </ligand>
</feature>
<evidence type="ECO:0000256" key="17">
    <source>
        <dbReference type="PIRSR" id="PIRSR006769-3"/>
    </source>
</evidence>
<dbReference type="InterPro" id="IPR016193">
    <property type="entry name" value="Cytidine_deaminase-like"/>
</dbReference>
<evidence type="ECO:0000256" key="9">
    <source>
        <dbReference type="ARBA" id="ARBA00022857"/>
    </source>
</evidence>
<dbReference type="GO" id="GO:0008835">
    <property type="term" value="F:diaminohydroxyphosphoribosylaminopyrimidine deaminase activity"/>
    <property type="evidence" value="ECO:0007669"/>
    <property type="project" value="UniProtKB-EC"/>
</dbReference>
<feature type="binding site" evidence="16">
    <location>
        <position position="210"/>
    </location>
    <ligand>
        <name>NADP(+)</name>
        <dbReference type="ChEBI" id="CHEBI:58349"/>
    </ligand>
</feature>
<dbReference type="InterPro" id="IPR050765">
    <property type="entry name" value="Riboflavin_Biosynth_HTPR"/>
</dbReference>
<dbReference type="Proteomes" id="UP000030466">
    <property type="component" value="Unassembled WGS sequence"/>
</dbReference>
<evidence type="ECO:0000256" key="3">
    <source>
        <dbReference type="ARBA" id="ARBA00004910"/>
    </source>
</evidence>
<dbReference type="CDD" id="cd01284">
    <property type="entry name" value="Riboflavin_deaminase-reductase"/>
    <property type="match status" value="1"/>
</dbReference>
<comment type="similarity">
    <text evidence="5 14">In the C-terminal section; belongs to the HTP reductase family.</text>
</comment>
<evidence type="ECO:0000256" key="15">
    <source>
        <dbReference type="PIRSR" id="PIRSR006769-1"/>
    </source>
</evidence>
<dbReference type="Gene3D" id="3.40.140.10">
    <property type="entry name" value="Cytidine Deaminase, domain 2"/>
    <property type="match status" value="1"/>
</dbReference>
<dbReference type="InterPro" id="IPR016192">
    <property type="entry name" value="APOBEC/CMP_deaminase_Zn-bd"/>
</dbReference>
<proteinExistence type="inferred from homology"/>
<dbReference type="PROSITE" id="PS00903">
    <property type="entry name" value="CYT_DCMP_DEAMINASES_1"/>
    <property type="match status" value="1"/>
</dbReference>
<evidence type="ECO:0000259" key="18">
    <source>
        <dbReference type="PROSITE" id="PS51747"/>
    </source>
</evidence>
<evidence type="ECO:0000256" key="16">
    <source>
        <dbReference type="PIRSR" id="PIRSR006769-2"/>
    </source>
</evidence>
<dbReference type="InterPro" id="IPR024072">
    <property type="entry name" value="DHFR-like_dom_sf"/>
</dbReference>
<dbReference type="UniPathway" id="UPA00275">
    <property type="reaction ID" value="UER00401"/>
</dbReference>
<gene>
    <name evidence="19" type="ORF">GY22_03125</name>
</gene>
<dbReference type="GO" id="GO:0009231">
    <property type="term" value="P:riboflavin biosynthetic process"/>
    <property type="evidence" value="ECO:0007669"/>
    <property type="project" value="UniProtKB-UniPathway"/>
</dbReference>